<dbReference type="AlphaFoldDB" id="A0A831TL56"/>
<dbReference type="InterPro" id="IPR002888">
    <property type="entry name" value="2Fe-2S-bd"/>
</dbReference>
<reference evidence="7" key="1">
    <citation type="journal article" date="2020" name="mSystems">
        <title>Genome- and Community-Level Interaction Insights into Carbon Utilization and Element Cycling Functions of Hydrothermarchaeota in Hydrothermal Sediment.</title>
        <authorList>
            <person name="Zhou Z."/>
            <person name="Liu Y."/>
            <person name="Xu W."/>
            <person name="Pan J."/>
            <person name="Luo Z.H."/>
            <person name="Li M."/>
        </authorList>
    </citation>
    <scope>NUCLEOTIDE SEQUENCE [LARGE SCALE GENOMIC DNA]</scope>
    <source>
        <strain evidence="7">SpSt-210</strain>
    </source>
</reference>
<dbReference type="InterPro" id="IPR036884">
    <property type="entry name" value="2Fe-2S-bd_dom_sf"/>
</dbReference>
<dbReference type="InterPro" id="IPR036010">
    <property type="entry name" value="2Fe-2S_ferredoxin-like_sf"/>
</dbReference>
<dbReference type="Gene3D" id="1.10.150.120">
    <property type="entry name" value="[2Fe-2S]-binding domain"/>
    <property type="match status" value="1"/>
</dbReference>
<evidence type="ECO:0000256" key="5">
    <source>
        <dbReference type="ARBA" id="ARBA00023014"/>
    </source>
</evidence>
<organism evidence="7">
    <name type="scientific">Thermorudis peleae</name>
    <dbReference type="NCBI Taxonomy" id="1382356"/>
    <lineage>
        <taxon>Bacteria</taxon>
        <taxon>Pseudomonadati</taxon>
        <taxon>Thermomicrobiota</taxon>
        <taxon>Thermomicrobia</taxon>
        <taxon>Thermomicrobia incertae sedis</taxon>
        <taxon>Thermorudis</taxon>
    </lineage>
</organism>
<evidence type="ECO:0000256" key="2">
    <source>
        <dbReference type="ARBA" id="ARBA00022723"/>
    </source>
</evidence>
<dbReference type="PROSITE" id="PS51085">
    <property type="entry name" value="2FE2S_FER_2"/>
    <property type="match status" value="1"/>
</dbReference>
<dbReference type="PANTHER" id="PTHR44379:SF5">
    <property type="entry name" value="OXIDOREDUCTASE WITH IRON-SULFUR SUBUNIT"/>
    <property type="match status" value="1"/>
</dbReference>
<protein>
    <submittedName>
        <fullName evidence="7">(2Fe-2S)-binding protein</fullName>
    </submittedName>
</protein>
<keyword evidence="2" id="KW-0479">Metal-binding</keyword>
<dbReference type="Pfam" id="PF00111">
    <property type="entry name" value="Fer2"/>
    <property type="match status" value="1"/>
</dbReference>
<dbReference type="InterPro" id="IPR012675">
    <property type="entry name" value="Beta-grasp_dom_sf"/>
</dbReference>
<evidence type="ECO:0000256" key="1">
    <source>
        <dbReference type="ARBA" id="ARBA00022714"/>
    </source>
</evidence>
<dbReference type="FunFam" id="1.10.150.120:FF:000003">
    <property type="entry name" value="Carbon monoxide dehydrogenase, small subunit"/>
    <property type="match status" value="1"/>
</dbReference>
<dbReference type="GO" id="GO:0051537">
    <property type="term" value="F:2 iron, 2 sulfur cluster binding"/>
    <property type="evidence" value="ECO:0007669"/>
    <property type="project" value="UniProtKB-KW"/>
</dbReference>
<dbReference type="GO" id="GO:0046872">
    <property type="term" value="F:metal ion binding"/>
    <property type="evidence" value="ECO:0007669"/>
    <property type="project" value="UniProtKB-KW"/>
</dbReference>
<dbReference type="InterPro" id="IPR051452">
    <property type="entry name" value="Diverse_Oxidoreductases"/>
</dbReference>
<dbReference type="Pfam" id="PF01799">
    <property type="entry name" value="Fer2_2"/>
    <property type="match status" value="1"/>
</dbReference>
<dbReference type="SUPFAM" id="SSF47741">
    <property type="entry name" value="CO dehydrogenase ISP C-domain like"/>
    <property type="match status" value="1"/>
</dbReference>
<accession>A0A831TL56</accession>
<sequence length="169" mass="18272">MERVPIQLTVNGQPYQAEVEPRMLLVHVIRDVLNLTGTHIGCDTTSCGACTVLWDGRPVKSCTVFAVQADGGEIQTVEGLERDGQLHPVQEGFWEEHGLQCGFCTPGMMMTAVALLQENPDPSEEEIRKAISGNLCRCTGYVNIVKAIQYAARKMRETAPAAAGIAGGE</sequence>
<proteinExistence type="predicted"/>
<dbReference type="Gene3D" id="3.10.20.30">
    <property type="match status" value="1"/>
</dbReference>
<keyword evidence="4" id="KW-0408">Iron</keyword>
<keyword evidence="1" id="KW-0001">2Fe-2S</keyword>
<gene>
    <name evidence="7" type="ORF">ENP34_15340</name>
</gene>
<evidence type="ECO:0000313" key="7">
    <source>
        <dbReference type="EMBL" id="HEG92789.1"/>
    </source>
</evidence>
<keyword evidence="5" id="KW-0411">Iron-sulfur</keyword>
<dbReference type="InterPro" id="IPR001041">
    <property type="entry name" value="2Fe-2S_ferredoxin-type"/>
</dbReference>
<name>A0A831TL56_9BACT</name>
<dbReference type="SUPFAM" id="SSF54292">
    <property type="entry name" value="2Fe-2S ferredoxin-like"/>
    <property type="match status" value="1"/>
</dbReference>
<evidence type="ECO:0000256" key="4">
    <source>
        <dbReference type="ARBA" id="ARBA00023004"/>
    </source>
</evidence>
<dbReference type="FunFam" id="3.10.20.30:FF:000020">
    <property type="entry name" value="Xanthine dehydrogenase iron-sulfur subunit"/>
    <property type="match status" value="1"/>
</dbReference>
<dbReference type="EMBL" id="DSIY01000358">
    <property type="protein sequence ID" value="HEG92789.1"/>
    <property type="molecule type" value="Genomic_DNA"/>
</dbReference>
<feature type="domain" description="2Fe-2S ferredoxin-type" evidence="6">
    <location>
        <begin position="4"/>
        <end position="80"/>
    </location>
</feature>
<evidence type="ECO:0000259" key="6">
    <source>
        <dbReference type="PROSITE" id="PS51085"/>
    </source>
</evidence>
<dbReference type="PANTHER" id="PTHR44379">
    <property type="entry name" value="OXIDOREDUCTASE WITH IRON-SULFUR SUBUNIT"/>
    <property type="match status" value="1"/>
</dbReference>
<dbReference type="GO" id="GO:0016491">
    <property type="term" value="F:oxidoreductase activity"/>
    <property type="evidence" value="ECO:0007669"/>
    <property type="project" value="UniProtKB-KW"/>
</dbReference>
<comment type="caution">
    <text evidence="7">The sequence shown here is derived from an EMBL/GenBank/DDBJ whole genome shotgun (WGS) entry which is preliminary data.</text>
</comment>
<evidence type="ECO:0000256" key="3">
    <source>
        <dbReference type="ARBA" id="ARBA00023002"/>
    </source>
</evidence>
<keyword evidence="3" id="KW-0560">Oxidoreductase</keyword>